<gene>
    <name evidence="2" type="ORF">IPOD504_LOCUS3686</name>
</gene>
<feature type="region of interest" description="Disordered" evidence="1">
    <location>
        <begin position="1"/>
        <end position="67"/>
    </location>
</feature>
<reference evidence="2" key="1">
    <citation type="submission" date="2022-03" db="EMBL/GenBank/DDBJ databases">
        <authorList>
            <person name="Martin H S."/>
        </authorList>
    </citation>
    <scope>NUCLEOTIDE SEQUENCE</scope>
</reference>
<organism evidence="2 3">
    <name type="scientific">Iphiclides podalirius</name>
    <name type="common">scarce swallowtail</name>
    <dbReference type="NCBI Taxonomy" id="110791"/>
    <lineage>
        <taxon>Eukaryota</taxon>
        <taxon>Metazoa</taxon>
        <taxon>Ecdysozoa</taxon>
        <taxon>Arthropoda</taxon>
        <taxon>Hexapoda</taxon>
        <taxon>Insecta</taxon>
        <taxon>Pterygota</taxon>
        <taxon>Neoptera</taxon>
        <taxon>Endopterygota</taxon>
        <taxon>Lepidoptera</taxon>
        <taxon>Glossata</taxon>
        <taxon>Ditrysia</taxon>
        <taxon>Papilionoidea</taxon>
        <taxon>Papilionidae</taxon>
        <taxon>Papilioninae</taxon>
        <taxon>Iphiclides</taxon>
    </lineage>
</organism>
<feature type="non-terminal residue" evidence="2">
    <location>
        <position position="67"/>
    </location>
</feature>
<accession>A0ABN8HW08</accession>
<protein>
    <submittedName>
        <fullName evidence="2">Uncharacterized protein</fullName>
    </submittedName>
</protein>
<evidence type="ECO:0000256" key="1">
    <source>
        <dbReference type="SAM" id="MobiDB-lite"/>
    </source>
</evidence>
<keyword evidence="3" id="KW-1185">Reference proteome</keyword>
<feature type="compositionally biased region" description="Polar residues" evidence="1">
    <location>
        <begin position="48"/>
        <end position="61"/>
    </location>
</feature>
<evidence type="ECO:0000313" key="3">
    <source>
        <dbReference type="Proteomes" id="UP000837857"/>
    </source>
</evidence>
<evidence type="ECO:0000313" key="2">
    <source>
        <dbReference type="EMBL" id="CAH2042245.1"/>
    </source>
</evidence>
<dbReference type="Proteomes" id="UP000837857">
    <property type="component" value="Chromosome 14"/>
</dbReference>
<dbReference type="EMBL" id="OW152826">
    <property type="protein sequence ID" value="CAH2042245.1"/>
    <property type="molecule type" value="Genomic_DNA"/>
</dbReference>
<sequence>MGLRAGVISRSRDPVAPVLHMRTARRPVDSAPAPAPNTPRNGDLAGDTQATLAYRSRSTPSVKRRTK</sequence>
<name>A0ABN8HW08_9NEOP</name>
<proteinExistence type="predicted"/>